<feature type="transmembrane region" description="Helical" evidence="6">
    <location>
        <begin position="444"/>
        <end position="463"/>
    </location>
</feature>
<keyword evidence="8" id="KW-1185">Reference proteome</keyword>
<dbReference type="OrthoDB" id="6415790at2759"/>
<feature type="transmembrane region" description="Helical" evidence="6">
    <location>
        <begin position="411"/>
        <end position="432"/>
    </location>
</feature>
<feature type="compositionally biased region" description="Basic and acidic residues" evidence="5">
    <location>
        <begin position="64"/>
        <end position="76"/>
    </location>
</feature>
<evidence type="ECO:0000256" key="4">
    <source>
        <dbReference type="ARBA" id="ARBA00023136"/>
    </source>
</evidence>
<feature type="transmembrane region" description="Helical" evidence="6">
    <location>
        <begin position="83"/>
        <end position="106"/>
    </location>
</feature>
<dbReference type="InterPro" id="IPR024371">
    <property type="entry name" value="AcetylCoA_trans_1-like"/>
</dbReference>
<feature type="compositionally biased region" description="Basic and acidic residues" evidence="5">
    <location>
        <begin position="44"/>
        <end position="54"/>
    </location>
</feature>
<feature type="transmembrane region" description="Helical" evidence="6">
    <location>
        <begin position="320"/>
        <end position="340"/>
    </location>
</feature>
<dbReference type="PANTHER" id="PTHR12778:SF9">
    <property type="entry name" value="ACETYL-COENZYME A TRANSPORTER 1"/>
    <property type="match status" value="1"/>
</dbReference>
<sequence>MPTAHILPGWDNEPAVPSSHSNTSPTKAHTSAMEPPAPGTATLRRKEQTTPNDKEEYELDSINEQEKEPEGNAPLSDKDRGNFALLVILYLLQGVPVGLSFGSIPFLLKAHLSYSQIAIFSLSSWPYSLKLLWSPIVDAVYWKDVGRRKSWIVPIQLLTGGLFYWLGTNIDLMMDQEEHIPIHRLTASFLLTVFFCATQDIAVDGWALTLLSKESLSYASTAQTIGLNIGYFMSFTVFLALNSPDFSNKYLRSAADMNPDVGVLPLGAYMKFWAVMYLLITAWLFFMKKETESRTEENMGIKEVYTTIWKICKLPHMKNFVIVLMVAKIGFICHEAVTSLKLVEKGFSKEDMALSVLLDFPLQIFFGYYAAKWSTGTRPLKPWLYAFYGRLLFSALGMLVVAGYPQGQSDVGYVYFGAIIASTVLSSFMSTVQFVSLSAFMTNIADPVIGGTYMTLLNTFSNFGGTWPKFFVLEAVDYFTVSRCSITDAKDNDFSCTSDSGKTLCKDLDGTCLIETDGYYYAGSLCVLIGLVMLLVYIKPVIRHLEQLPKRMWRLNQ</sequence>
<evidence type="ECO:0000256" key="1">
    <source>
        <dbReference type="ARBA" id="ARBA00004141"/>
    </source>
</evidence>
<dbReference type="GO" id="GO:0008521">
    <property type="term" value="F:acetyl-CoA transmembrane transporter activity"/>
    <property type="evidence" value="ECO:0007669"/>
    <property type="project" value="InterPro"/>
</dbReference>
<name>A0A1X2I813_9FUNG</name>
<feature type="compositionally biased region" description="Polar residues" evidence="5">
    <location>
        <begin position="18"/>
        <end position="29"/>
    </location>
</feature>
<feature type="region of interest" description="Disordered" evidence="5">
    <location>
        <begin position="1"/>
        <end position="76"/>
    </location>
</feature>
<feature type="transmembrane region" description="Helical" evidence="6">
    <location>
        <begin position="187"/>
        <end position="211"/>
    </location>
</feature>
<organism evidence="7 8">
    <name type="scientific">Absidia repens</name>
    <dbReference type="NCBI Taxonomy" id="90262"/>
    <lineage>
        <taxon>Eukaryota</taxon>
        <taxon>Fungi</taxon>
        <taxon>Fungi incertae sedis</taxon>
        <taxon>Mucoromycota</taxon>
        <taxon>Mucoromycotina</taxon>
        <taxon>Mucoromycetes</taxon>
        <taxon>Mucorales</taxon>
        <taxon>Cunninghamellaceae</taxon>
        <taxon>Absidia</taxon>
    </lineage>
</organism>
<evidence type="ECO:0000256" key="6">
    <source>
        <dbReference type="SAM" id="Phobius"/>
    </source>
</evidence>
<evidence type="ECO:0000256" key="5">
    <source>
        <dbReference type="SAM" id="MobiDB-lite"/>
    </source>
</evidence>
<feature type="transmembrane region" description="Helical" evidence="6">
    <location>
        <begin position="352"/>
        <end position="371"/>
    </location>
</feature>
<dbReference type="GO" id="GO:0016020">
    <property type="term" value="C:membrane"/>
    <property type="evidence" value="ECO:0007669"/>
    <property type="project" value="UniProtKB-SubCell"/>
</dbReference>
<dbReference type="FunFam" id="1.20.1250.20:FF:000289">
    <property type="entry name" value="Acetyl-coenzyme A transporter 1"/>
    <property type="match status" value="1"/>
</dbReference>
<accession>A0A1X2I813</accession>
<feature type="transmembrane region" description="Helical" evidence="6">
    <location>
        <begin position="218"/>
        <end position="241"/>
    </location>
</feature>
<keyword evidence="4 6" id="KW-0472">Membrane</keyword>
<dbReference type="Proteomes" id="UP000193560">
    <property type="component" value="Unassembled WGS sequence"/>
</dbReference>
<feature type="transmembrane region" description="Helical" evidence="6">
    <location>
        <begin position="518"/>
        <end position="538"/>
    </location>
</feature>
<evidence type="ECO:0000256" key="3">
    <source>
        <dbReference type="ARBA" id="ARBA00022989"/>
    </source>
</evidence>
<keyword evidence="3 6" id="KW-1133">Transmembrane helix</keyword>
<gene>
    <name evidence="7" type="ORF">BCR42DRAFT_421141</name>
</gene>
<proteinExistence type="predicted"/>
<dbReference type="AlphaFoldDB" id="A0A1X2I813"/>
<comment type="caution">
    <text evidence="7">The sequence shown here is derived from an EMBL/GenBank/DDBJ whole genome shotgun (WGS) entry which is preliminary data.</text>
</comment>
<dbReference type="GO" id="GO:0035348">
    <property type="term" value="P:acetyl-CoA transmembrane transport"/>
    <property type="evidence" value="ECO:0007669"/>
    <property type="project" value="InterPro"/>
</dbReference>
<evidence type="ECO:0000313" key="8">
    <source>
        <dbReference type="Proteomes" id="UP000193560"/>
    </source>
</evidence>
<dbReference type="SUPFAM" id="SSF103473">
    <property type="entry name" value="MFS general substrate transporter"/>
    <property type="match status" value="1"/>
</dbReference>
<protein>
    <submittedName>
        <fullName evidence="7">Acetyl-coenzyme A transporter 1-domain-containing protein</fullName>
    </submittedName>
</protein>
<dbReference type="PANTHER" id="PTHR12778">
    <property type="entry name" value="SOLUTE CARRIER FAMILY 33 ACETYL-COA TRANSPORTER -RELATED"/>
    <property type="match status" value="1"/>
</dbReference>
<evidence type="ECO:0000313" key="7">
    <source>
        <dbReference type="EMBL" id="ORZ11442.1"/>
    </source>
</evidence>
<dbReference type="EMBL" id="MCGE01000021">
    <property type="protein sequence ID" value="ORZ11442.1"/>
    <property type="molecule type" value="Genomic_DNA"/>
</dbReference>
<dbReference type="InterPro" id="IPR036259">
    <property type="entry name" value="MFS_trans_sf"/>
</dbReference>
<dbReference type="Pfam" id="PF13000">
    <property type="entry name" value="Acatn"/>
    <property type="match status" value="3"/>
</dbReference>
<feature type="transmembrane region" description="Helical" evidence="6">
    <location>
        <begin position="261"/>
        <end position="286"/>
    </location>
</feature>
<keyword evidence="2 6" id="KW-0812">Transmembrane</keyword>
<dbReference type="STRING" id="90262.A0A1X2I813"/>
<feature type="transmembrane region" description="Helical" evidence="6">
    <location>
        <begin position="150"/>
        <end position="167"/>
    </location>
</feature>
<comment type="subcellular location">
    <subcellularLocation>
        <location evidence="1">Membrane</location>
        <topology evidence="1">Multi-pass membrane protein</topology>
    </subcellularLocation>
</comment>
<reference evidence="7 8" key="1">
    <citation type="submission" date="2016-07" db="EMBL/GenBank/DDBJ databases">
        <title>Pervasive Adenine N6-methylation of Active Genes in Fungi.</title>
        <authorList>
            <consortium name="DOE Joint Genome Institute"/>
            <person name="Mondo S.J."/>
            <person name="Dannebaum R.O."/>
            <person name="Kuo R.C."/>
            <person name="Labutti K."/>
            <person name="Haridas S."/>
            <person name="Kuo A."/>
            <person name="Salamov A."/>
            <person name="Ahrendt S.R."/>
            <person name="Lipzen A."/>
            <person name="Sullivan W."/>
            <person name="Andreopoulos W.B."/>
            <person name="Clum A."/>
            <person name="Lindquist E."/>
            <person name="Daum C."/>
            <person name="Ramamoorthy G.K."/>
            <person name="Gryganskyi A."/>
            <person name="Culley D."/>
            <person name="Magnuson J.K."/>
            <person name="James T.Y."/>
            <person name="O'Malley M.A."/>
            <person name="Stajich J.E."/>
            <person name="Spatafora J.W."/>
            <person name="Visel A."/>
            <person name="Grigoriev I.V."/>
        </authorList>
    </citation>
    <scope>NUCLEOTIDE SEQUENCE [LARGE SCALE GENOMIC DNA]</scope>
    <source>
        <strain evidence="7 8">NRRL 1336</strain>
    </source>
</reference>
<feature type="transmembrane region" description="Helical" evidence="6">
    <location>
        <begin position="383"/>
        <end position="405"/>
    </location>
</feature>
<evidence type="ECO:0000256" key="2">
    <source>
        <dbReference type="ARBA" id="ARBA00022692"/>
    </source>
</evidence>
<dbReference type="Gene3D" id="1.20.1250.20">
    <property type="entry name" value="MFS general substrate transporter like domains"/>
    <property type="match status" value="1"/>
</dbReference>
<dbReference type="InterPro" id="IPR004752">
    <property type="entry name" value="AmpG_permease/AT-1"/>
</dbReference>